<sequence>MKIRAEQLQDQIKKQLLPVYVISGGDPLLTQEVADTIRGGARAQGFTERDIFHAEGNFDWNQILNESSALSLFSDKKILEIRITTGKPGDKGAAALNELCANPNPDNLVLVILPKLERSAQNSKWMKNLEAAGGHIQVWPVDAKQMPRWIQQRLRSANINASQEAVQILADRVEGNLLAAVQEIEKLKLLATDGTVDGNTMSSVVADSARYNLFEFVDKILIGDAQSAARSLRGLQNEGTDAIPLLWAITRELRILVKASDLVAGGEHSDWALKNSGVWEKRLPLFKGALQRLRPAHLRMLLRQAGAIDRGIKGMRDADVWDELATLVLSFAGSQTLQPGNIKILLQN</sequence>
<dbReference type="Pfam" id="PF06144">
    <property type="entry name" value="DNA_pol3_delta"/>
    <property type="match status" value="1"/>
</dbReference>
<dbReference type="SUPFAM" id="SSF52540">
    <property type="entry name" value="P-loop containing nucleoside triphosphate hydrolases"/>
    <property type="match status" value="1"/>
</dbReference>
<dbReference type="InterPro" id="IPR032780">
    <property type="entry name" value="DNA_pol3_delt_C"/>
</dbReference>
<comment type="catalytic activity">
    <reaction evidence="8">
        <text>DNA(n) + a 2'-deoxyribonucleoside 5'-triphosphate = DNA(n+1) + diphosphate</text>
        <dbReference type="Rhea" id="RHEA:22508"/>
        <dbReference type="Rhea" id="RHEA-COMP:17339"/>
        <dbReference type="Rhea" id="RHEA-COMP:17340"/>
        <dbReference type="ChEBI" id="CHEBI:33019"/>
        <dbReference type="ChEBI" id="CHEBI:61560"/>
        <dbReference type="ChEBI" id="CHEBI:173112"/>
        <dbReference type="EC" id="2.7.7.7"/>
    </reaction>
</comment>
<evidence type="ECO:0000313" key="13">
    <source>
        <dbReference type="Proteomes" id="UP001059934"/>
    </source>
</evidence>
<organism evidence="12 13">
    <name type="scientific">SAR92 clade bacterium H455</name>
    <dbReference type="NCBI Taxonomy" id="2974818"/>
    <lineage>
        <taxon>Bacteria</taxon>
        <taxon>Pseudomonadati</taxon>
        <taxon>Pseudomonadota</taxon>
        <taxon>Gammaproteobacteria</taxon>
        <taxon>Cellvibrionales</taxon>
        <taxon>Porticoccaceae</taxon>
        <taxon>SAR92 clade</taxon>
    </lineage>
</organism>
<accession>A0ABY5TPC1</accession>
<evidence type="ECO:0000256" key="5">
    <source>
        <dbReference type="ARBA" id="ARBA00022705"/>
    </source>
</evidence>
<dbReference type="GO" id="GO:0003887">
    <property type="term" value="F:DNA-directed DNA polymerase activity"/>
    <property type="evidence" value="ECO:0007669"/>
    <property type="project" value="UniProtKB-EC"/>
</dbReference>
<evidence type="ECO:0000313" key="12">
    <source>
        <dbReference type="EMBL" id="UVW34941.1"/>
    </source>
</evidence>
<evidence type="ECO:0000259" key="10">
    <source>
        <dbReference type="Pfam" id="PF06144"/>
    </source>
</evidence>
<reference evidence="12" key="1">
    <citation type="submission" date="2022-08" db="EMBL/GenBank/DDBJ databases">
        <title>Catabolic pathway analysis in culturable SAR92 clade bacteria reveals their overlooked roles in DMSP degradation in coastal seas.</title>
        <authorList>
            <person name="He X."/>
            <person name="Zhang X."/>
            <person name="Zhang Y."/>
        </authorList>
    </citation>
    <scope>NUCLEOTIDE SEQUENCE</scope>
    <source>
        <strain evidence="12">H455</strain>
    </source>
</reference>
<evidence type="ECO:0000256" key="4">
    <source>
        <dbReference type="ARBA" id="ARBA00022695"/>
    </source>
</evidence>
<evidence type="ECO:0000256" key="9">
    <source>
        <dbReference type="NCBIfam" id="TIGR01128"/>
    </source>
</evidence>
<dbReference type="InterPro" id="IPR008921">
    <property type="entry name" value="DNA_pol3_clamp-load_cplx_C"/>
</dbReference>
<dbReference type="EMBL" id="CP103416">
    <property type="protein sequence ID" value="UVW34941.1"/>
    <property type="molecule type" value="Genomic_DNA"/>
</dbReference>
<feature type="domain" description="DNA polymerase III subunit delta C-terminal" evidence="11">
    <location>
        <begin position="214"/>
        <end position="331"/>
    </location>
</feature>
<dbReference type="SUPFAM" id="SSF48019">
    <property type="entry name" value="post-AAA+ oligomerization domain-like"/>
    <property type="match status" value="1"/>
</dbReference>
<keyword evidence="6" id="KW-0239">DNA-directed DNA polymerase</keyword>
<evidence type="ECO:0000256" key="2">
    <source>
        <dbReference type="ARBA" id="ARBA00017703"/>
    </source>
</evidence>
<dbReference type="PANTHER" id="PTHR34388:SF1">
    <property type="entry name" value="DNA POLYMERASE III SUBUNIT DELTA"/>
    <property type="match status" value="1"/>
</dbReference>
<evidence type="ECO:0000259" key="11">
    <source>
        <dbReference type="Pfam" id="PF14840"/>
    </source>
</evidence>
<dbReference type="Proteomes" id="UP001059934">
    <property type="component" value="Chromosome"/>
</dbReference>
<evidence type="ECO:0000256" key="6">
    <source>
        <dbReference type="ARBA" id="ARBA00022932"/>
    </source>
</evidence>
<evidence type="ECO:0000256" key="8">
    <source>
        <dbReference type="ARBA" id="ARBA00049244"/>
    </source>
</evidence>
<evidence type="ECO:0000256" key="7">
    <source>
        <dbReference type="ARBA" id="ARBA00034754"/>
    </source>
</evidence>
<dbReference type="InterPro" id="IPR005790">
    <property type="entry name" value="DNA_polIII_delta"/>
</dbReference>
<dbReference type="InterPro" id="IPR010372">
    <property type="entry name" value="DNA_pol3_delta_N"/>
</dbReference>
<evidence type="ECO:0000256" key="1">
    <source>
        <dbReference type="ARBA" id="ARBA00012417"/>
    </source>
</evidence>
<dbReference type="Gene3D" id="1.10.8.60">
    <property type="match status" value="1"/>
</dbReference>
<dbReference type="Gene3D" id="1.20.272.10">
    <property type="match status" value="1"/>
</dbReference>
<gene>
    <name evidence="12" type="primary">holA</name>
    <name evidence="12" type="ORF">NYF23_13130</name>
</gene>
<evidence type="ECO:0000256" key="3">
    <source>
        <dbReference type="ARBA" id="ARBA00022679"/>
    </source>
</evidence>
<proteinExistence type="inferred from homology"/>
<protein>
    <recommendedName>
        <fullName evidence="2 9">DNA polymerase III subunit delta</fullName>
        <ecNumber evidence="1 9">2.7.7.7</ecNumber>
    </recommendedName>
</protein>
<dbReference type="NCBIfam" id="TIGR01128">
    <property type="entry name" value="holA"/>
    <property type="match status" value="1"/>
</dbReference>
<dbReference type="Pfam" id="PF14840">
    <property type="entry name" value="DNA_pol3_delt_C"/>
    <property type="match status" value="1"/>
</dbReference>
<dbReference type="EC" id="2.7.7.7" evidence="1 9"/>
<keyword evidence="3 12" id="KW-0808">Transferase</keyword>
<comment type="similarity">
    <text evidence="7">Belongs to the DNA polymerase HolA subunit family.</text>
</comment>
<dbReference type="InterPro" id="IPR027417">
    <property type="entry name" value="P-loop_NTPase"/>
</dbReference>
<keyword evidence="5" id="KW-0235">DNA replication</keyword>
<keyword evidence="4 12" id="KW-0548">Nucleotidyltransferase</keyword>
<feature type="domain" description="DNA polymerase III delta N-terminal" evidence="10">
    <location>
        <begin position="20"/>
        <end position="131"/>
    </location>
</feature>
<dbReference type="PANTHER" id="PTHR34388">
    <property type="entry name" value="DNA POLYMERASE III SUBUNIT DELTA"/>
    <property type="match status" value="1"/>
</dbReference>
<keyword evidence="13" id="KW-1185">Reference proteome</keyword>
<dbReference type="Gene3D" id="3.40.50.300">
    <property type="entry name" value="P-loop containing nucleotide triphosphate hydrolases"/>
    <property type="match status" value="1"/>
</dbReference>
<name>A0ABY5TPC1_9GAMM</name>
<dbReference type="CDD" id="cd18138">
    <property type="entry name" value="HLD_clamp_pol_III_delta"/>
    <property type="match status" value="1"/>
</dbReference>